<sequence length="283" mass="30417">MSEIGLSFDAVADVYDRVRPRYPAELYDDVAALTGAPPDASVLEVGCGSGQATRGLLARGWHVHAVEPGPAMAARARANLDAGFTVDVTRFEDWDPAGRTFDLLFSATAYHWVAPEVRWKKAAAVLRPGASIVLATNRTVAGATFDDVYRASADLHARYAPEIDFGLPVSAASILAEVTASAHDIGTLWAEAETKAGPSDAGELFTPPGIRSYEWTVDYDAADGAALLATYSMYLRVPPERRAKLLDGIADIIRTDLGGTVTRRYLAVLAVAERVDPEQDRRV</sequence>
<keyword evidence="1 4" id="KW-0489">Methyltransferase</keyword>
<dbReference type="Proteomes" id="UP000294927">
    <property type="component" value="Unassembled WGS sequence"/>
</dbReference>
<dbReference type="Pfam" id="PF13649">
    <property type="entry name" value="Methyltransf_25"/>
    <property type="match status" value="1"/>
</dbReference>
<name>A0A4R7VQN8_9PSEU</name>
<reference evidence="4 5" key="1">
    <citation type="submission" date="2019-03" db="EMBL/GenBank/DDBJ databases">
        <title>Genomic Encyclopedia of Archaeal and Bacterial Type Strains, Phase II (KMG-II): from individual species to whole genera.</title>
        <authorList>
            <person name="Goeker M."/>
        </authorList>
    </citation>
    <scope>NUCLEOTIDE SEQUENCE [LARGE SCALE GENOMIC DNA]</scope>
    <source>
        <strain evidence="4 5">DSM 45499</strain>
    </source>
</reference>
<feature type="domain" description="Methyltransferase" evidence="3">
    <location>
        <begin position="42"/>
        <end position="129"/>
    </location>
</feature>
<keyword evidence="2 4" id="KW-0808">Transferase</keyword>
<evidence type="ECO:0000313" key="5">
    <source>
        <dbReference type="Proteomes" id="UP000294927"/>
    </source>
</evidence>
<keyword evidence="5" id="KW-1185">Reference proteome</keyword>
<dbReference type="InterPro" id="IPR029063">
    <property type="entry name" value="SAM-dependent_MTases_sf"/>
</dbReference>
<dbReference type="InterPro" id="IPR051052">
    <property type="entry name" value="Diverse_substrate_MTase"/>
</dbReference>
<comment type="caution">
    <text evidence="4">The sequence shown here is derived from an EMBL/GenBank/DDBJ whole genome shotgun (WGS) entry which is preliminary data.</text>
</comment>
<evidence type="ECO:0000256" key="2">
    <source>
        <dbReference type="ARBA" id="ARBA00022679"/>
    </source>
</evidence>
<dbReference type="PANTHER" id="PTHR44942:SF4">
    <property type="entry name" value="METHYLTRANSFERASE TYPE 11 DOMAIN-CONTAINING PROTEIN"/>
    <property type="match status" value="1"/>
</dbReference>
<dbReference type="SUPFAM" id="SSF53335">
    <property type="entry name" value="S-adenosyl-L-methionine-dependent methyltransferases"/>
    <property type="match status" value="1"/>
</dbReference>
<proteinExistence type="predicted"/>
<dbReference type="PANTHER" id="PTHR44942">
    <property type="entry name" value="METHYLTRANSF_11 DOMAIN-CONTAINING PROTEIN"/>
    <property type="match status" value="1"/>
</dbReference>
<evidence type="ECO:0000313" key="4">
    <source>
        <dbReference type="EMBL" id="TDV51942.1"/>
    </source>
</evidence>
<gene>
    <name evidence="4" type="ORF">CLV71_10571</name>
</gene>
<dbReference type="CDD" id="cd02440">
    <property type="entry name" value="AdoMet_MTases"/>
    <property type="match status" value="1"/>
</dbReference>
<dbReference type="AlphaFoldDB" id="A0A4R7VQN8"/>
<evidence type="ECO:0000256" key="1">
    <source>
        <dbReference type="ARBA" id="ARBA00022603"/>
    </source>
</evidence>
<dbReference type="GO" id="GO:0008168">
    <property type="term" value="F:methyltransferase activity"/>
    <property type="evidence" value="ECO:0007669"/>
    <property type="project" value="UniProtKB-KW"/>
</dbReference>
<accession>A0A4R7VQN8</accession>
<evidence type="ECO:0000259" key="3">
    <source>
        <dbReference type="Pfam" id="PF13649"/>
    </source>
</evidence>
<organism evidence="4 5">
    <name type="scientific">Actinophytocola oryzae</name>
    <dbReference type="NCBI Taxonomy" id="502181"/>
    <lineage>
        <taxon>Bacteria</taxon>
        <taxon>Bacillati</taxon>
        <taxon>Actinomycetota</taxon>
        <taxon>Actinomycetes</taxon>
        <taxon>Pseudonocardiales</taxon>
        <taxon>Pseudonocardiaceae</taxon>
    </lineage>
</organism>
<protein>
    <submittedName>
        <fullName evidence="4">Methyltransferase family protein</fullName>
    </submittedName>
</protein>
<dbReference type="Gene3D" id="3.40.50.150">
    <property type="entry name" value="Vaccinia Virus protein VP39"/>
    <property type="match status" value="1"/>
</dbReference>
<dbReference type="InterPro" id="IPR041698">
    <property type="entry name" value="Methyltransf_25"/>
</dbReference>
<dbReference type="EMBL" id="SOCP01000005">
    <property type="protein sequence ID" value="TDV51942.1"/>
    <property type="molecule type" value="Genomic_DNA"/>
</dbReference>
<dbReference type="RefSeq" id="WP_166664103.1">
    <property type="nucleotide sequence ID" value="NZ_SOCP01000005.1"/>
</dbReference>
<dbReference type="GO" id="GO:0032259">
    <property type="term" value="P:methylation"/>
    <property type="evidence" value="ECO:0007669"/>
    <property type="project" value="UniProtKB-KW"/>
</dbReference>